<feature type="domain" description="OmpR/PhoB-type" evidence="9">
    <location>
        <begin position="126"/>
        <end position="226"/>
    </location>
</feature>
<gene>
    <name evidence="10" type="primary">regX3_3</name>
    <name evidence="10" type="ORF">ELLFYP34_02885</name>
</gene>
<dbReference type="GO" id="GO:0000156">
    <property type="term" value="F:phosphorelay response regulator activity"/>
    <property type="evidence" value="ECO:0007669"/>
    <property type="project" value="TreeGrafter"/>
</dbReference>
<evidence type="ECO:0000256" key="7">
    <source>
        <dbReference type="PROSITE-ProRule" id="PRU01091"/>
    </source>
</evidence>
<dbReference type="EMBL" id="CACRTR010000008">
    <property type="protein sequence ID" value="VYU18362.1"/>
    <property type="molecule type" value="Genomic_DNA"/>
</dbReference>
<dbReference type="PROSITE" id="PS51755">
    <property type="entry name" value="OMPR_PHOB"/>
    <property type="match status" value="1"/>
</dbReference>
<organism evidence="10">
    <name type="scientific">Eubacterium limosum</name>
    <dbReference type="NCBI Taxonomy" id="1736"/>
    <lineage>
        <taxon>Bacteria</taxon>
        <taxon>Bacillati</taxon>
        <taxon>Bacillota</taxon>
        <taxon>Clostridia</taxon>
        <taxon>Eubacteriales</taxon>
        <taxon>Eubacteriaceae</taxon>
        <taxon>Eubacterium</taxon>
    </lineage>
</organism>
<dbReference type="GO" id="GO:0005829">
    <property type="term" value="C:cytosol"/>
    <property type="evidence" value="ECO:0007669"/>
    <property type="project" value="TreeGrafter"/>
</dbReference>
<dbReference type="Pfam" id="PF00072">
    <property type="entry name" value="Response_reg"/>
    <property type="match status" value="1"/>
</dbReference>
<evidence type="ECO:0000256" key="4">
    <source>
        <dbReference type="ARBA" id="ARBA00023163"/>
    </source>
</evidence>
<feature type="domain" description="Response regulatory" evidence="8">
    <location>
        <begin position="5"/>
        <end position="118"/>
    </location>
</feature>
<dbReference type="PANTHER" id="PTHR48111:SF73">
    <property type="entry name" value="ALKALINE PHOSPHATASE SYNTHESIS TRANSCRIPTIONAL REGULATORY PROTEIN PHOP"/>
    <property type="match status" value="1"/>
</dbReference>
<dbReference type="InterPro" id="IPR036388">
    <property type="entry name" value="WH-like_DNA-bd_sf"/>
</dbReference>
<dbReference type="Gene3D" id="6.10.250.690">
    <property type="match status" value="1"/>
</dbReference>
<name>A0A6N3CR70_EUBLI</name>
<dbReference type="CDD" id="cd00383">
    <property type="entry name" value="trans_reg_C"/>
    <property type="match status" value="1"/>
</dbReference>
<keyword evidence="6" id="KW-0597">Phosphoprotein</keyword>
<dbReference type="InterPro" id="IPR001867">
    <property type="entry name" value="OmpR/PhoB-type_DNA-bd"/>
</dbReference>
<comment type="function">
    <text evidence="5">May play the central regulatory role in sporulation. It may be an element of the effector pathway responsible for the activation of sporulation genes in response to nutritional stress. Spo0A may act in concert with spo0H (a sigma factor) to control the expression of some genes that are critical to the sporulation process.</text>
</comment>
<dbReference type="SMART" id="SM00862">
    <property type="entry name" value="Trans_reg_C"/>
    <property type="match status" value="1"/>
</dbReference>
<keyword evidence="3 7" id="KW-0238">DNA-binding</keyword>
<dbReference type="AlphaFoldDB" id="A0A6N3CR70"/>
<reference evidence="10" key="1">
    <citation type="submission" date="2019-11" db="EMBL/GenBank/DDBJ databases">
        <authorList>
            <person name="Feng L."/>
        </authorList>
    </citation>
    <scope>NUCLEOTIDE SEQUENCE</scope>
    <source>
        <strain evidence="10">ElimosumLFYP34</strain>
    </source>
</reference>
<dbReference type="Gene3D" id="3.40.50.2300">
    <property type="match status" value="1"/>
</dbReference>
<dbReference type="GO" id="GO:0032993">
    <property type="term" value="C:protein-DNA complex"/>
    <property type="evidence" value="ECO:0007669"/>
    <property type="project" value="TreeGrafter"/>
</dbReference>
<feature type="DNA-binding region" description="OmpR/PhoB-type" evidence="7">
    <location>
        <begin position="126"/>
        <end position="226"/>
    </location>
</feature>
<accession>A0A6N3CR70</accession>
<evidence type="ECO:0000259" key="9">
    <source>
        <dbReference type="PROSITE" id="PS51755"/>
    </source>
</evidence>
<feature type="modified residue" description="4-aspartylphosphate" evidence="6">
    <location>
        <position position="54"/>
    </location>
</feature>
<evidence type="ECO:0000256" key="2">
    <source>
        <dbReference type="ARBA" id="ARBA00023015"/>
    </source>
</evidence>
<dbReference type="PANTHER" id="PTHR48111">
    <property type="entry name" value="REGULATOR OF RPOS"/>
    <property type="match status" value="1"/>
</dbReference>
<dbReference type="InterPro" id="IPR011006">
    <property type="entry name" value="CheY-like_superfamily"/>
</dbReference>
<dbReference type="Gene3D" id="1.10.10.10">
    <property type="entry name" value="Winged helix-like DNA-binding domain superfamily/Winged helix DNA-binding domain"/>
    <property type="match status" value="1"/>
</dbReference>
<dbReference type="SUPFAM" id="SSF52172">
    <property type="entry name" value="CheY-like"/>
    <property type="match status" value="1"/>
</dbReference>
<proteinExistence type="predicted"/>
<dbReference type="PROSITE" id="PS50110">
    <property type="entry name" value="RESPONSE_REGULATORY"/>
    <property type="match status" value="1"/>
</dbReference>
<evidence type="ECO:0000256" key="6">
    <source>
        <dbReference type="PROSITE-ProRule" id="PRU00169"/>
    </source>
</evidence>
<evidence type="ECO:0000256" key="3">
    <source>
        <dbReference type="ARBA" id="ARBA00023125"/>
    </source>
</evidence>
<keyword evidence="4" id="KW-0804">Transcription</keyword>
<evidence type="ECO:0000256" key="1">
    <source>
        <dbReference type="ARBA" id="ARBA00018672"/>
    </source>
</evidence>
<sequence>MIQNRILLVEDDTSLIDGLEYTLVKNSFDVRVAQTVQEALALFDQDTFDLLLLDLTLPDGTGFDICRSVRRHSEVPIIFLTASDEEVNVVMGLDIGGDDYITKPFNLGELVSRIKALLRRARKLRSPILESHGIAVDLMKGSATKNGQSLELTAAEQRLLILFLQNPGMILSRNSILERLWDSPSDFVDDNTLSVYIRRLRRKIEDDPNHPAWLLTVRGTGYKWQSESAGD</sequence>
<dbReference type="SMART" id="SM00448">
    <property type="entry name" value="REC"/>
    <property type="match status" value="1"/>
</dbReference>
<dbReference type="InterPro" id="IPR039420">
    <property type="entry name" value="WalR-like"/>
</dbReference>
<dbReference type="InterPro" id="IPR001789">
    <property type="entry name" value="Sig_transdc_resp-reg_receiver"/>
</dbReference>
<dbReference type="GO" id="GO:0006355">
    <property type="term" value="P:regulation of DNA-templated transcription"/>
    <property type="evidence" value="ECO:0007669"/>
    <property type="project" value="InterPro"/>
</dbReference>
<evidence type="ECO:0000259" key="8">
    <source>
        <dbReference type="PROSITE" id="PS50110"/>
    </source>
</evidence>
<protein>
    <recommendedName>
        <fullName evidence="1">Stage 0 sporulation protein A homolog</fullName>
    </recommendedName>
</protein>
<evidence type="ECO:0000313" key="10">
    <source>
        <dbReference type="EMBL" id="VYU18362.1"/>
    </source>
</evidence>
<evidence type="ECO:0000256" key="5">
    <source>
        <dbReference type="ARBA" id="ARBA00024867"/>
    </source>
</evidence>
<keyword evidence="2" id="KW-0805">Transcription regulation</keyword>
<dbReference type="Pfam" id="PF00486">
    <property type="entry name" value="Trans_reg_C"/>
    <property type="match status" value="1"/>
</dbReference>
<dbReference type="GO" id="GO:0000976">
    <property type="term" value="F:transcription cis-regulatory region binding"/>
    <property type="evidence" value="ECO:0007669"/>
    <property type="project" value="TreeGrafter"/>
</dbReference>